<accession>A0A645CQB6</accession>
<protein>
    <submittedName>
        <fullName evidence="1">Uncharacterized protein</fullName>
    </submittedName>
</protein>
<dbReference type="AlphaFoldDB" id="A0A645CQB6"/>
<reference evidence="1" key="1">
    <citation type="submission" date="2019-08" db="EMBL/GenBank/DDBJ databases">
        <authorList>
            <person name="Kucharzyk K."/>
            <person name="Murdoch R.W."/>
            <person name="Higgins S."/>
            <person name="Loffler F."/>
        </authorList>
    </citation>
    <scope>NUCLEOTIDE SEQUENCE</scope>
</reference>
<gene>
    <name evidence="1" type="ORF">SDC9_125927</name>
</gene>
<proteinExistence type="predicted"/>
<sequence length="69" mass="7438">MADSELLRRNKPRLRFSKKVAAAILEEAVGSLSQARAAREQLEKLLRPHIDMASVEVAGDAVAAALLAL</sequence>
<name>A0A645CQB6_9ZZZZ</name>
<evidence type="ECO:0000313" key="1">
    <source>
        <dbReference type="EMBL" id="MPM78912.1"/>
    </source>
</evidence>
<comment type="caution">
    <text evidence="1">The sequence shown here is derived from an EMBL/GenBank/DDBJ whole genome shotgun (WGS) entry which is preliminary data.</text>
</comment>
<organism evidence="1">
    <name type="scientific">bioreactor metagenome</name>
    <dbReference type="NCBI Taxonomy" id="1076179"/>
    <lineage>
        <taxon>unclassified sequences</taxon>
        <taxon>metagenomes</taxon>
        <taxon>ecological metagenomes</taxon>
    </lineage>
</organism>
<dbReference type="EMBL" id="VSSQ01028987">
    <property type="protein sequence ID" value="MPM78912.1"/>
    <property type="molecule type" value="Genomic_DNA"/>
</dbReference>